<feature type="transmembrane region" description="Helical" evidence="1">
    <location>
        <begin position="180"/>
        <end position="201"/>
    </location>
</feature>
<proteinExistence type="predicted"/>
<keyword evidence="1" id="KW-0812">Transmembrane</keyword>
<sequence length="287" mass="29317">MLLHSAPAWGGGPVLFGLSTSALWGISDFSGGLAARRTPPALIVSFAHALSFVILIAICLLRHEPLDAVSIRLGLLSGIAAGIGIITLYRALSMGSMGMAAATCGVVTTLIPVLTSWFLEGHAGTLQLAGFALAALAILLISLSPSEHAQPRALWLAAAAGVLFGAMLICMRFGAGHSVLWTLAWTRAASTAMGLGASAMLPAAERRWTGGAAALMLATVIALGDTGGNLFYMLATLAGRMDSATVLSALYPGTTMLLAVLILRERASRTQAAGMVLALAAVALIAL</sequence>
<evidence type="ECO:0000313" key="3">
    <source>
        <dbReference type="EMBL" id="RXS93405.1"/>
    </source>
</evidence>
<protein>
    <submittedName>
        <fullName evidence="3">DMT family transporter</fullName>
    </submittedName>
</protein>
<feature type="transmembrane region" description="Helical" evidence="1">
    <location>
        <begin position="155"/>
        <end position="174"/>
    </location>
</feature>
<comment type="caution">
    <text evidence="3">The sequence shown here is derived from an EMBL/GenBank/DDBJ whole genome shotgun (WGS) entry which is preliminary data.</text>
</comment>
<feature type="transmembrane region" description="Helical" evidence="1">
    <location>
        <begin position="6"/>
        <end position="29"/>
    </location>
</feature>
<feature type="transmembrane region" description="Helical" evidence="1">
    <location>
        <begin position="69"/>
        <end position="92"/>
    </location>
</feature>
<keyword evidence="1" id="KW-1133">Transmembrane helix</keyword>
<evidence type="ECO:0000313" key="4">
    <source>
        <dbReference type="Proteomes" id="UP000290253"/>
    </source>
</evidence>
<evidence type="ECO:0000259" key="2">
    <source>
        <dbReference type="Pfam" id="PF00892"/>
    </source>
</evidence>
<feature type="domain" description="EamA" evidence="2">
    <location>
        <begin position="153"/>
        <end position="286"/>
    </location>
</feature>
<name>A0A4Q1S928_9BACT</name>
<dbReference type="Proteomes" id="UP000290253">
    <property type="component" value="Unassembled WGS sequence"/>
</dbReference>
<keyword evidence="1" id="KW-0472">Membrane</keyword>
<feature type="transmembrane region" description="Helical" evidence="1">
    <location>
        <begin position="99"/>
        <end position="119"/>
    </location>
</feature>
<dbReference type="SUPFAM" id="SSF103481">
    <property type="entry name" value="Multidrug resistance efflux transporter EmrE"/>
    <property type="match status" value="2"/>
</dbReference>
<gene>
    <name evidence="3" type="ORF">ESZ00_18835</name>
</gene>
<evidence type="ECO:0000256" key="1">
    <source>
        <dbReference type="SAM" id="Phobius"/>
    </source>
</evidence>
<dbReference type="InterPro" id="IPR037185">
    <property type="entry name" value="EmrE-like"/>
</dbReference>
<dbReference type="InterPro" id="IPR000620">
    <property type="entry name" value="EamA_dom"/>
</dbReference>
<dbReference type="EMBL" id="SDMK01000005">
    <property type="protein sequence ID" value="RXS93405.1"/>
    <property type="molecule type" value="Genomic_DNA"/>
</dbReference>
<dbReference type="OrthoDB" id="68076at2"/>
<feature type="transmembrane region" description="Helical" evidence="1">
    <location>
        <begin position="41"/>
        <end position="63"/>
    </location>
</feature>
<accession>A0A4Q1S928</accession>
<dbReference type="RefSeq" id="WP_129209948.1">
    <property type="nucleotide sequence ID" value="NZ_BMGU01000002.1"/>
</dbReference>
<reference evidence="3 4" key="1">
    <citation type="journal article" date="2016" name="Int. J. Syst. Evol. Microbiol.">
        <title>Acidipila dinghuensis sp. nov., an acidobacterium isolated from forest soil.</title>
        <authorList>
            <person name="Jiang Y.W."/>
            <person name="Wang J."/>
            <person name="Chen M.H."/>
            <person name="Lv Y.Y."/>
            <person name="Qiu L.H."/>
        </authorList>
    </citation>
    <scope>NUCLEOTIDE SEQUENCE [LARGE SCALE GENOMIC DNA]</scope>
    <source>
        <strain evidence="3 4">DHOF10</strain>
    </source>
</reference>
<keyword evidence="4" id="KW-1185">Reference proteome</keyword>
<organism evidence="3 4">
    <name type="scientific">Silvibacterium dinghuense</name>
    <dbReference type="NCBI Taxonomy" id="1560006"/>
    <lineage>
        <taxon>Bacteria</taxon>
        <taxon>Pseudomonadati</taxon>
        <taxon>Acidobacteriota</taxon>
        <taxon>Terriglobia</taxon>
        <taxon>Terriglobales</taxon>
        <taxon>Acidobacteriaceae</taxon>
        <taxon>Silvibacterium</taxon>
    </lineage>
</organism>
<dbReference type="AlphaFoldDB" id="A0A4Q1S928"/>
<feature type="transmembrane region" description="Helical" evidence="1">
    <location>
        <begin position="244"/>
        <end position="263"/>
    </location>
</feature>
<dbReference type="Pfam" id="PF00892">
    <property type="entry name" value="EamA"/>
    <property type="match status" value="1"/>
</dbReference>
<feature type="transmembrane region" description="Helical" evidence="1">
    <location>
        <begin position="213"/>
        <end position="232"/>
    </location>
</feature>
<feature type="transmembrane region" description="Helical" evidence="1">
    <location>
        <begin position="125"/>
        <end position="143"/>
    </location>
</feature>
<dbReference type="GO" id="GO:0016020">
    <property type="term" value="C:membrane"/>
    <property type="evidence" value="ECO:0007669"/>
    <property type="project" value="InterPro"/>
</dbReference>